<dbReference type="GeneID" id="67181969"/>
<dbReference type="HOGENOM" id="CLU_186763_0_0_6"/>
<dbReference type="AlphaFoldDB" id="E1SS12"/>
<name>E1SS12_FERBD</name>
<keyword evidence="2" id="KW-1185">Reference proteome</keyword>
<dbReference type="eggNOG" id="ENOG5032YBX">
    <property type="taxonomic scope" value="Bacteria"/>
</dbReference>
<dbReference type="OrthoDB" id="9810649at2"/>
<dbReference type="Proteomes" id="UP000006683">
    <property type="component" value="Chromosome"/>
</dbReference>
<protein>
    <recommendedName>
        <fullName evidence="3">Acetyltransferase</fullName>
    </recommendedName>
</protein>
<dbReference type="KEGG" id="fbl:Fbal_1764"/>
<sequence>MLLRDTQSGDLVEVMDTSALVNPFSDAVMVQFQCGQDLPDPEICNKENLVFPSGENLPECWRNGHYRQA</sequence>
<reference evidence="1 2" key="1">
    <citation type="journal article" date="2010" name="Stand. Genomic Sci.">
        <title>Complete genome sequence of Ferrimonas balearica type strain (PAT).</title>
        <authorList>
            <person name="Nolan M."/>
            <person name="Sikorski J."/>
            <person name="Davenport K."/>
            <person name="Lucas S."/>
            <person name="Glavina Del Rio T."/>
            <person name="Tice H."/>
            <person name="Cheng J."/>
            <person name="Goodwin L."/>
            <person name="Pitluck S."/>
            <person name="Liolios K."/>
            <person name="Ivanova N."/>
            <person name="Mavromatis K."/>
            <person name="Ovchinnikova G."/>
            <person name="Pati A."/>
            <person name="Chen A."/>
            <person name="Palaniappan K."/>
            <person name="Land M."/>
            <person name="Hauser L."/>
            <person name="Chang Y."/>
            <person name="Jeffries C."/>
            <person name="Tapia R."/>
            <person name="Brettin T."/>
            <person name="Detter J."/>
            <person name="Han C."/>
            <person name="Yasawong M."/>
            <person name="Rohde M."/>
            <person name="Tindall B."/>
            <person name="Goker M."/>
            <person name="Woyke T."/>
            <person name="Bristow J."/>
            <person name="Eisen J."/>
            <person name="Markowitz V."/>
            <person name="Hugenholtz P."/>
            <person name="Kyrpides N."/>
            <person name="Klenk H."/>
            <person name="Lapidus A."/>
        </authorList>
    </citation>
    <scope>NUCLEOTIDE SEQUENCE [LARGE SCALE GENOMIC DNA]</scope>
    <source>
        <strain evidence="2">DSM 9799 / CCM 4581 / KCTC 23876 / PAT</strain>
    </source>
</reference>
<accession>E1SS12</accession>
<proteinExistence type="predicted"/>
<dbReference type="EMBL" id="CP002209">
    <property type="protein sequence ID" value="ADN75967.1"/>
    <property type="molecule type" value="Genomic_DNA"/>
</dbReference>
<organism evidence="1 2">
    <name type="scientific">Ferrimonas balearica (strain DSM 9799 / CCM 4581 / KCTC 23876 / PAT)</name>
    <dbReference type="NCBI Taxonomy" id="550540"/>
    <lineage>
        <taxon>Bacteria</taxon>
        <taxon>Pseudomonadati</taxon>
        <taxon>Pseudomonadota</taxon>
        <taxon>Gammaproteobacteria</taxon>
        <taxon>Alteromonadales</taxon>
        <taxon>Ferrimonadaceae</taxon>
        <taxon>Ferrimonas</taxon>
    </lineage>
</organism>
<evidence type="ECO:0000313" key="2">
    <source>
        <dbReference type="Proteomes" id="UP000006683"/>
    </source>
</evidence>
<dbReference type="STRING" id="550540.Fbal_1764"/>
<dbReference type="RefSeq" id="WP_013345273.1">
    <property type="nucleotide sequence ID" value="NC_014541.1"/>
</dbReference>
<evidence type="ECO:0000313" key="1">
    <source>
        <dbReference type="EMBL" id="ADN75967.1"/>
    </source>
</evidence>
<gene>
    <name evidence="1" type="ordered locus">Fbal_1764</name>
</gene>
<evidence type="ECO:0008006" key="3">
    <source>
        <dbReference type="Google" id="ProtNLM"/>
    </source>
</evidence>